<sequence length="418" mass="47329">MPRKRAAPSDSGTSQAKKTKTTKAAASTVAAPIQEVSPSDSGSSRAKKTKTTKAAPKTPLAPLLRVPERWSAVSVSANVARGHEEWLAKPDEAWVWECSCPPRFERPISSFWDDEEDEEDEEDSEDKAAKQPECGGETCMCNKKAVDHPDYPWVLTMVGKQLYLSQYVLATMRDPDNFQMYTYNDHYGYGLIEMLQNLILDYPVSCGWKESWCVLEAAVMWLLDPEADAIIHLIGRMFLHMLATLELDGRGVRDAVLNLGTIMALYIKLAQDSRQNNLLCEDEEDEELTGGVIYSPPRFDDYVLAYAKKFDVTLCGPKELDKLIDECRRVGLPEVTLENDDPWNFFETLQGYEGANYRAPPRGSIWYDDKEYRGIGGDHYDISSWRPVERRKASFDKKDPFTRSMINAVKQGLVMHRG</sequence>
<evidence type="ECO:0000313" key="2">
    <source>
        <dbReference type="EMBL" id="OAA43468.1"/>
    </source>
</evidence>
<keyword evidence="3" id="KW-1185">Reference proteome</keyword>
<organism evidence="2 3">
    <name type="scientific">Beauveria brongniartii RCEF 3172</name>
    <dbReference type="NCBI Taxonomy" id="1081107"/>
    <lineage>
        <taxon>Eukaryota</taxon>
        <taxon>Fungi</taxon>
        <taxon>Dikarya</taxon>
        <taxon>Ascomycota</taxon>
        <taxon>Pezizomycotina</taxon>
        <taxon>Sordariomycetes</taxon>
        <taxon>Hypocreomycetidae</taxon>
        <taxon>Hypocreales</taxon>
        <taxon>Cordycipitaceae</taxon>
        <taxon>Beauveria</taxon>
        <taxon>Beauveria brongniartii</taxon>
    </lineage>
</organism>
<gene>
    <name evidence="2" type="ORF">BBO_04611</name>
</gene>
<feature type="compositionally biased region" description="Low complexity" evidence="1">
    <location>
        <begin position="22"/>
        <end position="31"/>
    </location>
</feature>
<feature type="region of interest" description="Disordered" evidence="1">
    <location>
        <begin position="107"/>
        <end position="133"/>
    </location>
</feature>
<name>A0A162JF95_9HYPO</name>
<feature type="compositionally biased region" description="Acidic residues" evidence="1">
    <location>
        <begin position="112"/>
        <end position="125"/>
    </location>
</feature>
<evidence type="ECO:0000256" key="1">
    <source>
        <dbReference type="SAM" id="MobiDB-lite"/>
    </source>
</evidence>
<evidence type="ECO:0000313" key="3">
    <source>
        <dbReference type="Proteomes" id="UP000076863"/>
    </source>
</evidence>
<proteinExistence type="predicted"/>
<dbReference type="AlphaFoldDB" id="A0A162JF95"/>
<feature type="compositionally biased region" description="Low complexity" evidence="1">
    <location>
        <begin position="52"/>
        <end position="62"/>
    </location>
</feature>
<dbReference type="OrthoDB" id="4868650at2759"/>
<dbReference type="EMBL" id="AZHA01000012">
    <property type="protein sequence ID" value="OAA43468.1"/>
    <property type="molecule type" value="Genomic_DNA"/>
</dbReference>
<protein>
    <submittedName>
        <fullName evidence="2">Uncharacterized protein</fullName>
    </submittedName>
</protein>
<dbReference type="Proteomes" id="UP000076863">
    <property type="component" value="Unassembled WGS sequence"/>
</dbReference>
<comment type="caution">
    <text evidence="2">The sequence shown here is derived from an EMBL/GenBank/DDBJ whole genome shotgun (WGS) entry which is preliminary data.</text>
</comment>
<accession>A0A162JF95</accession>
<feature type="region of interest" description="Disordered" evidence="1">
    <location>
        <begin position="1"/>
        <end position="62"/>
    </location>
</feature>
<reference evidence="2 3" key="1">
    <citation type="journal article" date="2016" name="Genome Biol. Evol.">
        <title>Divergent and convergent evolution of fungal pathogenicity.</title>
        <authorList>
            <person name="Shang Y."/>
            <person name="Xiao G."/>
            <person name="Zheng P."/>
            <person name="Cen K."/>
            <person name="Zhan S."/>
            <person name="Wang C."/>
        </authorList>
    </citation>
    <scope>NUCLEOTIDE SEQUENCE [LARGE SCALE GENOMIC DNA]</scope>
    <source>
        <strain evidence="2 3">RCEF 3172</strain>
    </source>
</reference>